<dbReference type="GO" id="GO:0008458">
    <property type="term" value="F:carnitine O-octanoyltransferase activity"/>
    <property type="evidence" value="ECO:0007669"/>
    <property type="project" value="UniProtKB-EC"/>
</dbReference>
<comment type="catalytic activity">
    <reaction evidence="12">
        <text>octanoyl-CoA + (R)-carnitine = O-octanoyl-(R)-carnitine + CoA</text>
        <dbReference type="Rhea" id="RHEA:17177"/>
        <dbReference type="ChEBI" id="CHEBI:16347"/>
        <dbReference type="ChEBI" id="CHEBI:18102"/>
        <dbReference type="ChEBI" id="CHEBI:57287"/>
        <dbReference type="ChEBI" id="CHEBI:57386"/>
        <dbReference type="EC" id="2.3.1.137"/>
    </reaction>
</comment>
<dbReference type="AlphaFoldDB" id="A0A8J9W6Y8"/>
<evidence type="ECO:0000256" key="12">
    <source>
        <dbReference type="ARBA" id="ARBA00052326"/>
    </source>
</evidence>
<evidence type="ECO:0000256" key="14">
    <source>
        <dbReference type="ARBA" id="ARBA00067184"/>
    </source>
</evidence>
<keyword evidence="4" id="KW-0813">Transport</keyword>
<keyword evidence="6" id="KW-0276">Fatty acid metabolism</keyword>
<evidence type="ECO:0000256" key="4">
    <source>
        <dbReference type="ARBA" id="ARBA00022448"/>
    </source>
</evidence>
<dbReference type="SUPFAM" id="SSF52777">
    <property type="entry name" value="CoA-dependent acyltransferases"/>
    <property type="match status" value="2"/>
</dbReference>
<gene>
    <name evidence="18" type="primary">CROT</name>
    <name evidence="18" type="ORF">BLAG_LOCUS3217</name>
</gene>
<evidence type="ECO:0000256" key="10">
    <source>
        <dbReference type="ARBA" id="ARBA00023315"/>
    </source>
</evidence>
<feature type="active site" description="Proton acceptor" evidence="15">
    <location>
        <position position="394"/>
    </location>
</feature>
<name>A0A8J9W6Y8_BRALA</name>
<proteinExistence type="inferred from homology"/>
<keyword evidence="7" id="KW-0007">Acetylation</keyword>
<dbReference type="InterPro" id="IPR042231">
    <property type="entry name" value="Cho/carn_acyl_trans_2"/>
</dbReference>
<keyword evidence="19" id="KW-1185">Reference proteome</keyword>
<evidence type="ECO:0000313" key="19">
    <source>
        <dbReference type="Proteomes" id="UP000838412"/>
    </source>
</evidence>
<evidence type="ECO:0000256" key="8">
    <source>
        <dbReference type="ARBA" id="ARBA00023098"/>
    </source>
</evidence>
<evidence type="ECO:0000259" key="17">
    <source>
        <dbReference type="Pfam" id="PF00755"/>
    </source>
</evidence>
<comment type="catalytic activity">
    <reaction evidence="11">
        <text>4,8-dimethylnonanoyl-CoA + (R)-carnitine = O-4,8-dimethylnonanoyl-(R)-carnitine + CoA</text>
        <dbReference type="Rhea" id="RHEA:44860"/>
        <dbReference type="ChEBI" id="CHEBI:16347"/>
        <dbReference type="ChEBI" id="CHEBI:57287"/>
        <dbReference type="ChEBI" id="CHEBI:77061"/>
        <dbReference type="ChEBI" id="CHEBI:84654"/>
    </reaction>
</comment>
<dbReference type="EC" id="2.3.1.137" evidence="13"/>
<dbReference type="InterPro" id="IPR039551">
    <property type="entry name" value="Cho/carn_acyl_trans"/>
</dbReference>
<dbReference type="FunFam" id="3.30.559.70:FF:000006">
    <property type="entry name" value="Peroxisomal carnitine O-octanoyltransferase"/>
    <property type="match status" value="1"/>
</dbReference>
<dbReference type="GO" id="GO:0005777">
    <property type="term" value="C:peroxisome"/>
    <property type="evidence" value="ECO:0007669"/>
    <property type="project" value="UniProtKB-SubCell"/>
</dbReference>
<evidence type="ECO:0000256" key="3">
    <source>
        <dbReference type="ARBA" id="ARBA00005232"/>
    </source>
</evidence>
<dbReference type="Pfam" id="PF00755">
    <property type="entry name" value="Carn_acyltransf"/>
    <property type="match status" value="1"/>
</dbReference>
<evidence type="ECO:0000256" key="9">
    <source>
        <dbReference type="ARBA" id="ARBA00023140"/>
    </source>
</evidence>
<accession>A0A8J9W6Y8</accession>
<evidence type="ECO:0000256" key="1">
    <source>
        <dbReference type="ARBA" id="ARBA00004275"/>
    </source>
</evidence>
<evidence type="ECO:0000256" key="15">
    <source>
        <dbReference type="PIRSR" id="PIRSR600542-1"/>
    </source>
</evidence>
<keyword evidence="8" id="KW-0443">Lipid metabolism</keyword>
<reference evidence="18" key="1">
    <citation type="submission" date="2022-01" db="EMBL/GenBank/DDBJ databases">
        <authorList>
            <person name="Braso-Vives M."/>
        </authorList>
    </citation>
    <scope>NUCLEOTIDE SEQUENCE</scope>
</reference>
<evidence type="ECO:0000256" key="5">
    <source>
        <dbReference type="ARBA" id="ARBA00022679"/>
    </source>
</evidence>
<evidence type="ECO:0000256" key="16">
    <source>
        <dbReference type="RuleBase" id="RU003801"/>
    </source>
</evidence>
<dbReference type="EMBL" id="OV696695">
    <property type="protein sequence ID" value="CAH1238738.1"/>
    <property type="molecule type" value="Genomic_DNA"/>
</dbReference>
<evidence type="ECO:0000256" key="2">
    <source>
        <dbReference type="ARBA" id="ARBA00005005"/>
    </source>
</evidence>
<keyword evidence="5 16" id="KW-0808">Transferase</keyword>
<feature type="domain" description="Choline/carnitine acyltransferase" evidence="17">
    <location>
        <begin position="92"/>
        <end position="666"/>
    </location>
</feature>
<organism evidence="18 19">
    <name type="scientific">Branchiostoma lanceolatum</name>
    <name type="common">Common lancelet</name>
    <name type="synonym">Amphioxus lanceolatum</name>
    <dbReference type="NCBI Taxonomy" id="7740"/>
    <lineage>
        <taxon>Eukaryota</taxon>
        <taxon>Metazoa</taxon>
        <taxon>Chordata</taxon>
        <taxon>Cephalochordata</taxon>
        <taxon>Leptocardii</taxon>
        <taxon>Amphioxiformes</taxon>
        <taxon>Branchiostomatidae</taxon>
        <taxon>Branchiostoma</taxon>
    </lineage>
</organism>
<sequence length="684" mass="78160">MSIHTLPTMELATLETLLSTVVETLRHLAGFVGISRKVSQASNAVWFATSAEALQKHKFKWIPERLHRMVLQFALKALGERTWQYQDTLPPLPVPDLQHTMDRYLESVKPHVTAEEYKRAEEVVRQFLDGDGPELQRQLLDRASTRKNWLEDWWLEFAYLRFRKPLPLNLNIAGSGPYFEHGWSPQEGTTLERGALFLYHLLQFWKLLRTEQLPVDRLARGGTVLDMDQFRRFYCTTRVPGQDVDRLVTAFKSVSEGPCPTYMTFLHNDRIFKIEVIGENDEPITPPEIQEQLKAAMRMAECEPGPGVSVLTAADRDQWAKLRDRLVELDDANAYNLDVIEQSLVGFCFDDAFTTNHGENFTESLAGCVRNRWFDKCISVLSFRSGTIATNNDHTPCDGMVHIHCAYYIDCQLKQNDCTWKGHVPDRKLPPPEELVFTVDDDIQKAVKHAEQQYNNQARDLEVICPHFTDYGKKFVRSFNLHPDAYVQSALQLAYYRLHGRPAPAYETGMTRQFYHGRTETVRSCTQEAVEWCKVMTEEKATLEEKKELMIRALKKHVELMEEAKSGHGIDRHLMGLQILAMQNGIPMPTIFTDPAYVKSGGGGNFVLSTSLTGYNVTPIGNVPPMVPHGYGSFYKIDNERFTIAMTAWKSDPETSVDKLFENLRQALLDMKDILITSSANTNN</sequence>
<comment type="pathway">
    <text evidence="2">Lipid metabolism; fatty acid beta-oxidation.</text>
</comment>
<evidence type="ECO:0000256" key="13">
    <source>
        <dbReference type="ARBA" id="ARBA00066418"/>
    </source>
</evidence>
<dbReference type="Proteomes" id="UP000838412">
    <property type="component" value="Chromosome 10"/>
</dbReference>
<dbReference type="OrthoDB" id="240216at2759"/>
<protein>
    <recommendedName>
        <fullName evidence="14">Peroxisomal carnitine O-octanoyltransferase</fullName>
        <ecNumber evidence="13">2.3.1.137</ecNumber>
    </recommendedName>
</protein>
<evidence type="ECO:0000256" key="7">
    <source>
        <dbReference type="ARBA" id="ARBA00022990"/>
    </source>
</evidence>
<evidence type="ECO:0000313" key="18">
    <source>
        <dbReference type="EMBL" id="CAH1238738.1"/>
    </source>
</evidence>
<comment type="similarity">
    <text evidence="3 16">Belongs to the carnitine/choline acetyltransferase family.</text>
</comment>
<comment type="subcellular location">
    <subcellularLocation>
        <location evidence="1">Peroxisome</location>
    </subcellularLocation>
</comment>
<dbReference type="PROSITE" id="PS00440">
    <property type="entry name" value="ACYLTRANSF_C_2"/>
    <property type="match status" value="1"/>
</dbReference>
<keyword evidence="9" id="KW-0576">Peroxisome</keyword>
<dbReference type="PANTHER" id="PTHR22589:SF67">
    <property type="entry name" value="PEROXISOMAL CARNITINE O-OCTANOYLTRANSFERASE"/>
    <property type="match status" value="1"/>
</dbReference>
<dbReference type="InterPro" id="IPR000542">
    <property type="entry name" value="Carn_acyl_trans"/>
</dbReference>
<evidence type="ECO:0000256" key="11">
    <source>
        <dbReference type="ARBA" id="ARBA00048999"/>
    </source>
</evidence>
<dbReference type="GO" id="GO:0006631">
    <property type="term" value="P:fatty acid metabolic process"/>
    <property type="evidence" value="ECO:0007669"/>
    <property type="project" value="UniProtKB-KW"/>
</dbReference>
<dbReference type="Gene3D" id="3.30.559.70">
    <property type="entry name" value="Choline/Carnitine o-acyltransferase, domain 2"/>
    <property type="match status" value="1"/>
</dbReference>
<dbReference type="InterPro" id="IPR023213">
    <property type="entry name" value="CAT-like_dom_sf"/>
</dbReference>
<dbReference type="PANTHER" id="PTHR22589">
    <property type="entry name" value="CARNITINE O-ACYLTRANSFERASE"/>
    <property type="match status" value="1"/>
</dbReference>
<keyword evidence="10 16" id="KW-0012">Acyltransferase</keyword>
<evidence type="ECO:0000256" key="6">
    <source>
        <dbReference type="ARBA" id="ARBA00022832"/>
    </source>
</evidence>
<dbReference type="Gene3D" id="3.30.559.10">
    <property type="entry name" value="Chloramphenicol acetyltransferase-like domain"/>
    <property type="match status" value="1"/>
</dbReference>